<dbReference type="OrthoDB" id="3944240at2759"/>
<dbReference type="InterPro" id="IPR017927">
    <property type="entry name" value="FAD-bd_FR_type"/>
</dbReference>
<dbReference type="SFLD" id="SFLDS00052">
    <property type="entry name" value="Ferric_Reductase_Domain"/>
    <property type="match status" value="1"/>
</dbReference>
<evidence type="ECO:0000313" key="13">
    <source>
        <dbReference type="EMBL" id="KNZ45359.1"/>
    </source>
</evidence>
<dbReference type="GO" id="GO:0006879">
    <property type="term" value="P:intracellular iron ion homeostasis"/>
    <property type="evidence" value="ECO:0007669"/>
    <property type="project" value="TreeGrafter"/>
</dbReference>
<evidence type="ECO:0000256" key="11">
    <source>
        <dbReference type="SAM" id="Phobius"/>
    </source>
</evidence>
<evidence type="ECO:0000256" key="7">
    <source>
        <dbReference type="ARBA" id="ARBA00023002"/>
    </source>
</evidence>
<dbReference type="AlphaFoldDB" id="A0A0L6U9Z9"/>
<evidence type="ECO:0000259" key="12">
    <source>
        <dbReference type="PROSITE" id="PS51384"/>
    </source>
</evidence>
<keyword evidence="3" id="KW-0813">Transport</keyword>
<accession>A0A0L6U9Z9</accession>
<evidence type="ECO:0000256" key="1">
    <source>
        <dbReference type="ARBA" id="ARBA00004141"/>
    </source>
</evidence>
<dbReference type="Proteomes" id="UP000037035">
    <property type="component" value="Unassembled WGS sequence"/>
</dbReference>
<evidence type="ECO:0000256" key="10">
    <source>
        <dbReference type="ARBA" id="ARBA00023180"/>
    </source>
</evidence>
<dbReference type="CDD" id="cd06186">
    <property type="entry name" value="NOX_Duox_like_FAD_NADP"/>
    <property type="match status" value="1"/>
</dbReference>
<name>A0A0L6U9Z9_9BASI</name>
<proteinExistence type="inferred from homology"/>
<evidence type="ECO:0000256" key="6">
    <source>
        <dbReference type="ARBA" id="ARBA00022989"/>
    </source>
</evidence>
<dbReference type="Gene3D" id="3.40.50.80">
    <property type="entry name" value="Nucleotide-binding domain of ferredoxin-NADP reductase (FNR) module"/>
    <property type="match status" value="1"/>
</dbReference>
<dbReference type="PANTHER" id="PTHR32361:SF9">
    <property type="entry name" value="FERRIC REDUCTASE TRANSMEMBRANE COMPONENT 3-RELATED"/>
    <property type="match status" value="1"/>
</dbReference>
<evidence type="ECO:0000256" key="3">
    <source>
        <dbReference type="ARBA" id="ARBA00022448"/>
    </source>
</evidence>
<dbReference type="InterPro" id="IPR051410">
    <property type="entry name" value="Ferric/Cupric_Reductase"/>
</dbReference>
<dbReference type="PROSITE" id="PS51384">
    <property type="entry name" value="FAD_FR"/>
    <property type="match status" value="1"/>
</dbReference>
<sequence length="823" mass="91228">MADIPYETFTLPATDKIMAAVAEMNQARAGNHGKDIGCERVGKASVPTSALKSGEPTAELNWVGEVGMAVGEVEGLHLLGHSAAPPEVKPGWELAVGIHPHCELHHLRFYFPHKTDYCGVLATGGSALQSAFKGGRSPDMKAIKSLTFSWAVTQGMNAPAPSPPPHLINWDRPDWIYLSGVLLVVLFLTVRRIVLYLVDFSLRETRTSGIRSSLLVPSASWHNIVFGYEAFQTKYLNRPAIFRLAGVNIFGGLDWAEVIITFTLYLTNLLLLLLPLRFNYDPMNASTGSLREKMALRATRCLVIQLPILFATTGRCSLLSSLVGVSYRSLNFIHRAIGRLCFILAIIHVTFAILTVSISTSMICQIANSTKAFLNYLVIKLSLMVGPQTMEVLRTTPSFQFAMVAFCCTVISVTLSIMWVRQRHFNLFLTTHVLAAAIVLPMIYHRKQHKPTASPWLIASAVIWAIDRLNRWLGIFLNHILASWMVSDRIGTITATVDRLDGAIVLRIPMHFAWSPGQHIYISFWSWKMMSRPWLYGRWHPFTLTNLSSGGVLRRKDGTEVGHNERRAWTGCCLVQIRGGTTKWLETHAGSNIEVLIDGPYGGNGASIVAYSTLVLIAGGAGITYVLGVLEGVVISARRNQNGHLRRVEVHWVLRNKCKLKHPVQNSPDLHQSLILDGCQLQIVTYAYITRAPRASLSTRLRSEMVSRPIPIAVNLGGMGNHEYLKMLRQAPAPPEAPAKNILLVMKERESAFHQLSGRPNLDYLISAARQQSRGRIMVHVCGPHSLSEQVKIAAARQASPIEAWKGDLGRCIVVHHDLFNTS</sequence>
<dbReference type="GO" id="GO:0000293">
    <property type="term" value="F:ferric-chelate reductase activity"/>
    <property type="evidence" value="ECO:0007669"/>
    <property type="project" value="UniProtKB-ARBA"/>
</dbReference>
<feature type="transmembrane region" description="Helical" evidence="11">
    <location>
        <begin position="401"/>
        <end position="420"/>
    </location>
</feature>
<dbReference type="VEuPathDB" id="FungiDB:VP01_81g2"/>
<dbReference type="InterPro" id="IPR039261">
    <property type="entry name" value="FNR_nucleotide-bd"/>
</dbReference>
<dbReference type="STRING" id="27349.A0A0L6U9Z9"/>
<feature type="transmembrane region" description="Helical" evidence="11">
    <location>
        <begin position="337"/>
        <end position="360"/>
    </location>
</feature>
<dbReference type="InterPro" id="IPR013112">
    <property type="entry name" value="FAD-bd_8"/>
</dbReference>
<keyword evidence="14" id="KW-1185">Reference proteome</keyword>
<evidence type="ECO:0000313" key="14">
    <source>
        <dbReference type="Proteomes" id="UP000037035"/>
    </source>
</evidence>
<dbReference type="Pfam" id="PF01794">
    <property type="entry name" value="Ferric_reduct"/>
    <property type="match status" value="1"/>
</dbReference>
<reference evidence="13 14" key="1">
    <citation type="submission" date="2015-08" db="EMBL/GenBank/DDBJ databases">
        <title>Next Generation Sequencing and Analysis of the Genome of Puccinia sorghi L Schw, the Causal Agent of Maize Common Rust.</title>
        <authorList>
            <person name="Rochi L."/>
            <person name="Burguener G."/>
            <person name="Darino M."/>
            <person name="Turjanski A."/>
            <person name="Kreff E."/>
            <person name="Dieguez M.J."/>
            <person name="Sacco F."/>
        </authorList>
    </citation>
    <scope>NUCLEOTIDE SEQUENCE [LARGE SCALE GENOMIC DNA]</scope>
    <source>
        <strain evidence="13 14">RO10H11247</strain>
    </source>
</reference>
<evidence type="ECO:0000256" key="9">
    <source>
        <dbReference type="ARBA" id="ARBA00023136"/>
    </source>
</evidence>
<feature type="transmembrane region" description="Helical" evidence="11">
    <location>
        <begin position="427"/>
        <end position="444"/>
    </location>
</feature>
<comment type="caution">
    <text evidence="13">The sequence shown here is derived from an EMBL/GenBank/DDBJ whole genome shotgun (WGS) entry which is preliminary data.</text>
</comment>
<comment type="similarity">
    <text evidence="2">Belongs to the ferric reductase (FRE) family.</text>
</comment>
<keyword evidence="8" id="KW-0406">Ion transport</keyword>
<keyword evidence="4 11" id="KW-0812">Transmembrane</keyword>
<dbReference type="InterPro" id="IPR013130">
    <property type="entry name" value="Fe3_Rdtase_TM_dom"/>
</dbReference>
<feature type="domain" description="FAD-binding FR-type" evidence="12">
    <location>
        <begin position="473"/>
        <end position="607"/>
    </location>
</feature>
<dbReference type="SUPFAM" id="SSF52343">
    <property type="entry name" value="Ferredoxin reductase-like, C-terminal NADP-linked domain"/>
    <property type="match status" value="1"/>
</dbReference>
<keyword evidence="7" id="KW-0560">Oxidoreductase</keyword>
<dbReference type="SFLD" id="SFLDG01168">
    <property type="entry name" value="Ferric_reductase_subgroup_(FRE"/>
    <property type="match status" value="1"/>
</dbReference>
<feature type="transmembrane region" description="Helical" evidence="11">
    <location>
        <begin position="175"/>
        <end position="198"/>
    </location>
</feature>
<feature type="transmembrane region" description="Helical" evidence="11">
    <location>
        <begin position="372"/>
        <end position="389"/>
    </location>
</feature>
<dbReference type="EMBL" id="LAVV01013716">
    <property type="protein sequence ID" value="KNZ45359.1"/>
    <property type="molecule type" value="Genomic_DNA"/>
</dbReference>
<keyword evidence="10" id="KW-0325">Glycoprotein</keyword>
<gene>
    <name evidence="13" type="ORF">VP01_81g2</name>
</gene>
<feature type="transmembrane region" description="Helical" evidence="11">
    <location>
        <begin position="301"/>
        <end position="325"/>
    </location>
</feature>
<dbReference type="GO" id="GO:0015677">
    <property type="term" value="P:copper ion import"/>
    <property type="evidence" value="ECO:0007669"/>
    <property type="project" value="TreeGrafter"/>
</dbReference>
<evidence type="ECO:0000256" key="5">
    <source>
        <dbReference type="ARBA" id="ARBA00022982"/>
    </source>
</evidence>
<feature type="transmembrane region" description="Helical" evidence="11">
    <location>
        <begin position="258"/>
        <end position="280"/>
    </location>
</feature>
<evidence type="ECO:0000256" key="4">
    <source>
        <dbReference type="ARBA" id="ARBA00022692"/>
    </source>
</evidence>
<keyword evidence="9 11" id="KW-0472">Membrane</keyword>
<evidence type="ECO:0000256" key="2">
    <source>
        <dbReference type="ARBA" id="ARBA00006278"/>
    </source>
</evidence>
<comment type="subcellular location">
    <subcellularLocation>
        <location evidence="1">Membrane</location>
        <topology evidence="1">Multi-pass membrane protein</topology>
    </subcellularLocation>
</comment>
<dbReference type="PANTHER" id="PTHR32361">
    <property type="entry name" value="FERRIC/CUPRIC REDUCTASE TRANSMEMBRANE COMPONENT"/>
    <property type="match status" value="1"/>
</dbReference>
<dbReference type="InterPro" id="IPR013121">
    <property type="entry name" value="Fe_red_NAD-bd_6"/>
</dbReference>
<feature type="transmembrane region" description="Helical" evidence="11">
    <location>
        <begin position="614"/>
        <end position="637"/>
    </location>
</feature>
<organism evidence="13 14">
    <name type="scientific">Puccinia sorghi</name>
    <dbReference type="NCBI Taxonomy" id="27349"/>
    <lineage>
        <taxon>Eukaryota</taxon>
        <taxon>Fungi</taxon>
        <taxon>Dikarya</taxon>
        <taxon>Basidiomycota</taxon>
        <taxon>Pucciniomycotina</taxon>
        <taxon>Pucciniomycetes</taxon>
        <taxon>Pucciniales</taxon>
        <taxon>Pucciniaceae</taxon>
        <taxon>Puccinia</taxon>
    </lineage>
</organism>
<keyword evidence="5" id="KW-0249">Electron transport</keyword>
<protein>
    <recommendedName>
        <fullName evidence="12">FAD-binding FR-type domain-containing protein</fullName>
    </recommendedName>
</protein>
<dbReference type="GO" id="GO:0005886">
    <property type="term" value="C:plasma membrane"/>
    <property type="evidence" value="ECO:0007669"/>
    <property type="project" value="TreeGrafter"/>
</dbReference>
<dbReference type="GO" id="GO:0006826">
    <property type="term" value="P:iron ion transport"/>
    <property type="evidence" value="ECO:0007669"/>
    <property type="project" value="TreeGrafter"/>
</dbReference>
<evidence type="ECO:0000256" key="8">
    <source>
        <dbReference type="ARBA" id="ARBA00023065"/>
    </source>
</evidence>
<dbReference type="Pfam" id="PF08030">
    <property type="entry name" value="NAD_binding_6"/>
    <property type="match status" value="1"/>
</dbReference>
<dbReference type="Pfam" id="PF08022">
    <property type="entry name" value="FAD_binding_8"/>
    <property type="match status" value="1"/>
</dbReference>
<keyword evidence="6 11" id="KW-1133">Transmembrane helix</keyword>